<organism evidence="1">
    <name type="scientific">uncultured Sulfurovum sp</name>
    <dbReference type="NCBI Taxonomy" id="269237"/>
    <lineage>
        <taxon>Bacteria</taxon>
        <taxon>Pseudomonadati</taxon>
        <taxon>Campylobacterota</taxon>
        <taxon>Epsilonproteobacteria</taxon>
        <taxon>Campylobacterales</taxon>
        <taxon>Sulfurovaceae</taxon>
        <taxon>Sulfurovum</taxon>
        <taxon>environmental samples</taxon>
    </lineage>
</organism>
<dbReference type="Gene3D" id="3.30.160.670">
    <property type="match status" value="1"/>
</dbReference>
<dbReference type="PROSITE" id="PS51257">
    <property type="entry name" value="PROKAR_LIPOPROTEIN"/>
    <property type="match status" value="1"/>
</dbReference>
<name>A0A6S6U059_9BACT</name>
<proteinExistence type="predicted"/>
<evidence type="ECO:0008006" key="2">
    <source>
        <dbReference type="Google" id="ProtNLM"/>
    </source>
</evidence>
<dbReference type="EMBL" id="CACVAX010000059">
    <property type="protein sequence ID" value="CAA6822113.1"/>
    <property type="molecule type" value="Genomic_DNA"/>
</dbReference>
<dbReference type="AlphaFoldDB" id="A0A6S6U059"/>
<reference evidence="1" key="1">
    <citation type="submission" date="2020-01" db="EMBL/GenBank/DDBJ databases">
        <authorList>
            <person name="Meier V. D."/>
            <person name="Meier V D."/>
        </authorList>
    </citation>
    <scope>NUCLEOTIDE SEQUENCE</scope>
    <source>
        <strain evidence="1">HLG_WM_MAG_04</strain>
    </source>
</reference>
<sequence length="212" mass="24517">MNRILLMLLTFLALIFSTGCSISPKYQVSIDAVTAPNISLNPSTYDIKPLNNRLNSGDLLFQHHTTQLAQILHQKGYLRSSQGESVKQHIYFDYGLDQVDQQTETYREPDISFHVGWGGYPYARYYQPFFYPYYGGGYTTYRKTRNYYNRYVTLLAKDQFNKELWRVDVSSVGESKNLKKIIPLLIDAAKPYLGTNTSEPIQIVIKEKTKNK</sequence>
<accession>A0A6S6U059</accession>
<evidence type="ECO:0000313" key="1">
    <source>
        <dbReference type="EMBL" id="CAA6822113.1"/>
    </source>
</evidence>
<gene>
    <name evidence="1" type="ORF">HELGO_WM1843</name>
</gene>
<protein>
    <recommendedName>
        <fullName evidence="2">DUF4136 domain-containing protein</fullName>
    </recommendedName>
</protein>